<dbReference type="PANTHER" id="PTHR35897">
    <property type="entry name" value="METHYLTRANSFERASE AUSD"/>
    <property type="match status" value="1"/>
</dbReference>
<dbReference type="PANTHER" id="PTHR35897:SF1">
    <property type="entry name" value="METHYLTRANSFERASE AUSD"/>
    <property type="match status" value="1"/>
</dbReference>
<keyword evidence="2" id="KW-0808">Transferase</keyword>
<dbReference type="InterPro" id="IPR029063">
    <property type="entry name" value="SAM-dependent_MTases_sf"/>
</dbReference>
<keyword evidence="6" id="KW-1185">Reference proteome</keyword>
<protein>
    <recommendedName>
        <fullName evidence="7">Methyltransferase type 11 domain-containing protein</fullName>
    </recommendedName>
</protein>
<keyword evidence="3" id="KW-0949">S-adenosyl-L-methionine</keyword>
<dbReference type="AlphaFoldDB" id="A0A8H3G8P6"/>
<evidence type="ECO:0008006" key="7">
    <source>
        <dbReference type="Google" id="ProtNLM"/>
    </source>
</evidence>
<dbReference type="OrthoDB" id="2094832at2759"/>
<dbReference type="Proteomes" id="UP000664203">
    <property type="component" value="Unassembled WGS sequence"/>
</dbReference>
<dbReference type="GO" id="GO:0016740">
    <property type="term" value="F:transferase activity"/>
    <property type="evidence" value="ECO:0007669"/>
    <property type="project" value="UniProtKB-KW"/>
</dbReference>
<dbReference type="InterPro" id="IPR051654">
    <property type="entry name" value="Meroterpenoid_MTases"/>
</dbReference>
<comment type="similarity">
    <text evidence="4">Belongs to the class I-like SAM-binding methyltransferase superfamily.</text>
</comment>
<evidence type="ECO:0000256" key="2">
    <source>
        <dbReference type="ARBA" id="ARBA00022679"/>
    </source>
</evidence>
<proteinExistence type="inferred from homology"/>
<organism evidence="5 6">
    <name type="scientific">Alectoria fallacina</name>
    <dbReference type="NCBI Taxonomy" id="1903189"/>
    <lineage>
        <taxon>Eukaryota</taxon>
        <taxon>Fungi</taxon>
        <taxon>Dikarya</taxon>
        <taxon>Ascomycota</taxon>
        <taxon>Pezizomycotina</taxon>
        <taxon>Lecanoromycetes</taxon>
        <taxon>OSLEUM clade</taxon>
        <taxon>Lecanoromycetidae</taxon>
        <taxon>Lecanorales</taxon>
        <taxon>Lecanorineae</taxon>
        <taxon>Parmeliaceae</taxon>
        <taxon>Alectoria</taxon>
    </lineage>
</organism>
<accession>A0A8H3G8P6</accession>
<sequence>MYASDISRELWELGFELFNDRDRMMAKFIQASILDAGSDLGQLKGMIDVIIANQFIHLFDWEGQVSVIKRIVELSKPGTVLIGYQGAKVPPEELQRPWGNMYFHDQETFRKLWQRVELETRSKWDLDVKLVDLSEWGMEREDLDWMPEGRKGINFVVTRQS</sequence>
<name>A0A8H3G8P6_9LECA</name>
<gene>
    <name evidence="5" type="ORF">ALECFALPRED_006209</name>
</gene>
<reference evidence="5" key="1">
    <citation type="submission" date="2021-03" db="EMBL/GenBank/DDBJ databases">
        <authorList>
            <person name="Tagirdzhanova G."/>
        </authorList>
    </citation>
    <scope>NUCLEOTIDE SEQUENCE</scope>
</reference>
<comment type="caution">
    <text evidence="5">The sequence shown here is derived from an EMBL/GenBank/DDBJ whole genome shotgun (WGS) entry which is preliminary data.</text>
</comment>
<dbReference type="SUPFAM" id="SSF53335">
    <property type="entry name" value="S-adenosyl-L-methionine-dependent methyltransferases"/>
    <property type="match status" value="1"/>
</dbReference>
<evidence type="ECO:0000256" key="3">
    <source>
        <dbReference type="ARBA" id="ARBA00022691"/>
    </source>
</evidence>
<evidence type="ECO:0000256" key="4">
    <source>
        <dbReference type="ARBA" id="ARBA00038314"/>
    </source>
</evidence>
<evidence type="ECO:0000256" key="1">
    <source>
        <dbReference type="ARBA" id="ARBA00005179"/>
    </source>
</evidence>
<evidence type="ECO:0000313" key="6">
    <source>
        <dbReference type="Proteomes" id="UP000664203"/>
    </source>
</evidence>
<dbReference type="Gene3D" id="3.40.50.150">
    <property type="entry name" value="Vaccinia Virus protein VP39"/>
    <property type="match status" value="1"/>
</dbReference>
<dbReference type="EMBL" id="CAJPDR010000398">
    <property type="protein sequence ID" value="CAF9935001.1"/>
    <property type="molecule type" value="Genomic_DNA"/>
</dbReference>
<comment type="pathway">
    <text evidence="1">Secondary metabolite biosynthesis.</text>
</comment>
<evidence type="ECO:0000313" key="5">
    <source>
        <dbReference type="EMBL" id="CAF9935001.1"/>
    </source>
</evidence>